<dbReference type="PROSITE" id="PS51112">
    <property type="entry name" value="AMMECR1"/>
    <property type="match status" value="1"/>
</dbReference>
<gene>
    <name evidence="2" type="ORF">CO146_02795</name>
</gene>
<dbReference type="Pfam" id="PF01871">
    <property type="entry name" value="AMMECR1"/>
    <property type="match status" value="1"/>
</dbReference>
<dbReference type="Proteomes" id="UP000230178">
    <property type="component" value="Unassembled WGS sequence"/>
</dbReference>
<dbReference type="SUPFAM" id="SSF143447">
    <property type="entry name" value="AMMECR1-like"/>
    <property type="match status" value="1"/>
</dbReference>
<evidence type="ECO:0000313" key="2">
    <source>
        <dbReference type="EMBL" id="PJA82617.1"/>
    </source>
</evidence>
<dbReference type="PANTHER" id="PTHR13016">
    <property type="entry name" value="AMMECR1 HOMOLOG"/>
    <property type="match status" value="1"/>
</dbReference>
<dbReference type="InterPro" id="IPR036071">
    <property type="entry name" value="AMMECR1_dom_sf"/>
</dbReference>
<dbReference type="Gene3D" id="3.30.700.20">
    <property type="entry name" value="Hypothetical protein ph0010, domain 1"/>
    <property type="match status" value="1"/>
</dbReference>
<dbReference type="InterPro" id="IPR002733">
    <property type="entry name" value="AMMECR1_domain"/>
</dbReference>
<proteinExistence type="predicted"/>
<feature type="domain" description="AMMECR1" evidence="1">
    <location>
        <begin position="1"/>
        <end position="187"/>
    </location>
</feature>
<dbReference type="EMBL" id="PFVS01000110">
    <property type="protein sequence ID" value="PJA82617.1"/>
    <property type="molecule type" value="Genomic_DNA"/>
</dbReference>
<evidence type="ECO:0000259" key="1">
    <source>
        <dbReference type="PROSITE" id="PS51112"/>
    </source>
</evidence>
<dbReference type="PANTHER" id="PTHR13016:SF0">
    <property type="entry name" value="AMME SYNDROME CANDIDATE GENE 1 PROTEIN"/>
    <property type="match status" value="1"/>
</dbReference>
<accession>A0A2M7Z2U7</accession>
<comment type="caution">
    <text evidence="2">The sequence shown here is derived from an EMBL/GenBank/DDBJ whole genome shotgun (WGS) entry which is preliminary data.</text>
</comment>
<dbReference type="AlphaFoldDB" id="A0A2M7Z2U7"/>
<organism evidence="2 3">
    <name type="scientific">Candidatus Nealsonbacteria bacterium CG_4_9_14_3_um_filter_37_29</name>
    <dbReference type="NCBI Taxonomy" id="1974696"/>
    <lineage>
        <taxon>Bacteria</taxon>
        <taxon>Candidatus Nealsoniibacteriota</taxon>
    </lineage>
</organism>
<reference evidence="3" key="1">
    <citation type="submission" date="2017-09" db="EMBL/GenBank/DDBJ databases">
        <title>Depth-based differentiation of microbial function through sediment-hosted aquifers and enrichment of novel symbionts in the deep terrestrial subsurface.</title>
        <authorList>
            <person name="Probst A.J."/>
            <person name="Ladd B."/>
            <person name="Jarett J.K."/>
            <person name="Geller-Mcgrath D.E."/>
            <person name="Sieber C.M.K."/>
            <person name="Emerson J.B."/>
            <person name="Anantharaman K."/>
            <person name="Thomas B.C."/>
            <person name="Malmstrom R."/>
            <person name="Stieglmeier M."/>
            <person name="Klingl A."/>
            <person name="Woyke T."/>
            <person name="Ryan C.M."/>
            <person name="Banfield J.F."/>
        </authorList>
    </citation>
    <scope>NUCLEOTIDE SEQUENCE [LARGE SCALE GENOMIC DNA]</scope>
</reference>
<dbReference type="InterPro" id="IPR023473">
    <property type="entry name" value="AMMECR1"/>
</dbReference>
<dbReference type="InterPro" id="IPR027485">
    <property type="entry name" value="AMMECR1_N"/>
</dbReference>
<protein>
    <submittedName>
        <fullName evidence="2">AMMECR1 domain-containing protein</fullName>
    </submittedName>
</protein>
<evidence type="ECO:0000313" key="3">
    <source>
        <dbReference type="Proteomes" id="UP000230178"/>
    </source>
</evidence>
<name>A0A2M7Z2U7_9BACT</name>
<sequence length="187" mass="21223">MHPLVLLAKSAVETFIKEGKIISLLEDLPEEFLKRRAGTFVTIDKENELRGCIGTYLPTRINIAEEVIRNAIAAATEDYRFGSIQKEELPYLSYTVYILSYPEPVKDIKELNPKKFGVIIKTGPFTFPNEKEVVFDGVIPYKTGLLLPDLEGVDTIEKQISIACQKGGIDPESEKIFIYRFTVEKYQ</sequence>